<comment type="caution">
    <text evidence="2">The sequence shown here is derived from an EMBL/GenBank/DDBJ whole genome shotgun (WGS) entry which is preliminary data.</text>
</comment>
<gene>
    <name evidence="2" type="ORF">CRM22_001524</name>
</gene>
<reference evidence="2 3" key="1">
    <citation type="journal article" date="2019" name="BMC Genomics">
        <title>New insights from Opisthorchis felineus genome: update on genomics of the epidemiologically important liver flukes.</title>
        <authorList>
            <person name="Ershov N.I."/>
            <person name="Mordvinov V.A."/>
            <person name="Prokhortchouk E.B."/>
            <person name="Pakharukova M.Y."/>
            <person name="Gunbin K.V."/>
            <person name="Ustyantsev K."/>
            <person name="Genaev M.A."/>
            <person name="Blinov A.G."/>
            <person name="Mazur A."/>
            <person name="Boulygina E."/>
            <person name="Tsygankova S."/>
            <person name="Khrameeva E."/>
            <person name="Chekanov N."/>
            <person name="Fan G."/>
            <person name="Xiao A."/>
            <person name="Zhang H."/>
            <person name="Xu X."/>
            <person name="Yang H."/>
            <person name="Solovyev V."/>
            <person name="Lee S.M."/>
            <person name="Liu X."/>
            <person name="Afonnikov D.A."/>
            <person name="Skryabin K.G."/>
        </authorList>
    </citation>
    <scope>NUCLEOTIDE SEQUENCE [LARGE SCALE GENOMIC DNA]</scope>
    <source>
        <strain evidence="2">AK-0245</strain>
        <tissue evidence="2">Whole organism</tissue>
    </source>
</reference>
<accession>A0A4S2MA94</accession>
<dbReference type="EMBL" id="SJOL01002732">
    <property type="protein sequence ID" value="TGZ73433.1"/>
    <property type="molecule type" value="Genomic_DNA"/>
</dbReference>
<protein>
    <submittedName>
        <fullName evidence="2">Uncharacterized protein</fullName>
    </submittedName>
</protein>
<organism evidence="2 3">
    <name type="scientific">Opisthorchis felineus</name>
    <dbReference type="NCBI Taxonomy" id="147828"/>
    <lineage>
        <taxon>Eukaryota</taxon>
        <taxon>Metazoa</taxon>
        <taxon>Spiralia</taxon>
        <taxon>Lophotrochozoa</taxon>
        <taxon>Platyhelminthes</taxon>
        <taxon>Trematoda</taxon>
        <taxon>Digenea</taxon>
        <taxon>Opisthorchiida</taxon>
        <taxon>Opisthorchiata</taxon>
        <taxon>Opisthorchiidae</taxon>
        <taxon>Opisthorchis</taxon>
    </lineage>
</organism>
<dbReference type="Proteomes" id="UP000308267">
    <property type="component" value="Unassembled WGS sequence"/>
</dbReference>
<evidence type="ECO:0000313" key="2">
    <source>
        <dbReference type="EMBL" id="TGZ73433.1"/>
    </source>
</evidence>
<name>A0A4S2MA94_OPIFE</name>
<feature type="compositionally biased region" description="Polar residues" evidence="1">
    <location>
        <begin position="64"/>
        <end position="75"/>
    </location>
</feature>
<sequence>MTTASSLEAPEPSALPKTTGLLQANKISITGLSDGNAILITLTNKQPSALTTCLPRGRAAATANFSVTQSKSQGRPLTFDMPVQPNSSSLEPDKLSYANTILHIFSHPTGNIMQQKRTHKARR</sequence>
<proteinExistence type="predicted"/>
<evidence type="ECO:0000313" key="3">
    <source>
        <dbReference type="Proteomes" id="UP000308267"/>
    </source>
</evidence>
<feature type="region of interest" description="Disordered" evidence="1">
    <location>
        <begin position="64"/>
        <end position="92"/>
    </location>
</feature>
<evidence type="ECO:0000256" key="1">
    <source>
        <dbReference type="SAM" id="MobiDB-lite"/>
    </source>
</evidence>
<dbReference type="AlphaFoldDB" id="A0A4S2MA94"/>
<keyword evidence="3" id="KW-1185">Reference proteome</keyword>